<keyword evidence="5 6" id="KW-0472">Membrane</keyword>
<feature type="transmembrane region" description="Helical" evidence="6">
    <location>
        <begin position="387"/>
        <end position="406"/>
    </location>
</feature>
<comment type="subcellular location">
    <subcellularLocation>
        <location evidence="1">Cell membrane</location>
        <topology evidence="1">Multi-pass membrane protein</topology>
    </subcellularLocation>
</comment>
<feature type="transmembrane region" description="Helical" evidence="6">
    <location>
        <begin position="87"/>
        <end position="109"/>
    </location>
</feature>
<feature type="transmembrane region" description="Helical" evidence="6">
    <location>
        <begin position="156"/>
        <end position="175"/>
    </location>
</feature>
<proteinExistence type="predicted"/>
<feature type="transmembrane region" description="Helical" evidence="6">
    <location>
        <begin position="327"/>
        <end position="350"/>
    </location>
</feature>
<dbReference type="Proteomes" id="UP000070377">
    <property type="component" value="Unassembled WGS sequence"/>
</dbReference>
<feature type="transmembrane region" description="Helical" evidence="6">
    <location>
        <begin position="12"/>
        <end position="33"/>
    </location>
</feature>
<feature type="transmembrane region" description="Helical" evidence="6">
    <location>
        <begin position="296"/>
        <end position="315"/>
    </location>
</feature>
<sequence length="469" mass="54323">MPSKLKTIVTNFSYVIISNLLTVLVSSIVVLILPKIMGVEEYGYWQLYIFYLAYVGFLHFGWVDGIYLRYGGLEYDELDKETFFSQFLLLLIYLTIIAIILLVGIPLFVKDSNSQFVYNLLVLTMWVTNLRFLFIYILQMTNRLKESSYIISSDRLLYLLLLLVFILLGARNFQMMVYADFLGRLFSLGYGIYLCRDIVLNSLSNFKWALSEVFLNIGVGINLMLSNIASMLIIGTVRIGIQRVWDIATFGKVSLTLSISNLMMTFINAIGLVIFPLLKRTKRENLPKIYDGLRNSLMLLMFGVLLIYYPLRLVLNKWLPAYHDSLIFMALIFPMSVYEGKMALLINTYLKALRMEKTIFRVNLFVMCCSFISTFITAFWLKNLTLTVLSIVFLLALRSIMAELILSKKITISAKKDISTELMMTFIFITVSWFLPVPLGFTVYFIVYLIYFVKKYTNIKDFKKIIIDL</sequence>
<evidence type="ECO:0000256" key="5">
    <source>
        <dbReference type="ARBA" id="ARBA00023136"/>
    </source>
</evidence>
<feature type="transmembrane region" description="Helical" evidence="6">
    <location>
        <begin position="362"/>
        <end position="381"/>
    </location>
</feature>
<comment type="caution">
    <text evidence="7">The sequence shown here is derived from an EMBL/GenBank/DDBJ whole genome shotgun (WGS) entry which is preliminary data.</text>
</comment>
<evidence type="ECO:0000313" key="8">
    <source>
        <dbReference type="Proteomes" id="UP000070377"/>
    </source>
</evidence>
<evidence type="ECO:0000256" key="4">
    <source>
        <dbReference type="ARBA" id="ARBA00022989"/>
    </source>
</evidence>
<dbReference type="RefSeq" id="WP_061422066.1">
    <property type="nucleotide sequence ID" value="NZ_KQ969062.1"/>
</dbReference>
<evidence type="ECO:0000313" key="7">
    <source>
        <dbReference type="EMBL" id="KXT71043.1"/>
    </source>
</evidence>
<dbReference type="EMBL" id="LQRD01000015">
    <property type="protein sequence ID" value="KXT71043.1"/>
    <property type="molecule type" value="Genomic_DNA"/>
</dbReference>
<reference evidence="7 8" key="1">
    <citation type="submission" date="2016-01" db="EMBL/GenBank/DDBJ databases">
        <title>Highly variable Streptococcus oralis are common among viridans streptococci isolated from primates.</title>
        <authorList>
            <person name="Denapaite D."/>
            <person name="Rieger M."/>
            <person name="Koendgen S."/>
            <person name="Brueckner R."/>
            <person name="Ochigava I."/>
            <person name="Kappeler P."/>
            <person name="Maetz-Rensing K."/>
            <person name="Leendertz F."/>
            <person name="Hakenbeck R."/>
        </authorList>
    </citation>
    <scope>NUCLEOTIDE SEQUENCE [LARGE SCALE GENOMIC DNA]</scope>
    <source>
        <strain evidence="7 8">DD08</strain>
    </source>
</reference>
<feature type="transmembrane region" description="Helical" evidence="6">
    <location>
        <begin position="181"/>
        <end position="201"/>
    </location>
</feature>
<keyword evidence="3 6" id="KW-0812">Transmembrane</keyword>
<feature type="transmembrane region" description="Helical" evidence="6">
    <location>
        <begin position="45"/>
        <end position="67"/>
    </location>
</feature>
<feature type="transmembrane region" description="Helical" evidence="6">
    <location>
        <begin position="213"/>
        <end position="241"/>
    </location>
</feature>
<protein>
    <submittedName>
        <fullName evidence="7">Membrane protein involved in the export of O-antigen, teichoic acid lipoteichoic acid</fullName>
    </submittedName>
</protein>
<feature type="transmembrane region" description="Helical" evidence="6">
    <location>
        <begin position="426"/>
        <end position="451"/>
    </location>
</feature>
<gene>
    <name evidence="7" type="ORF">SCRDD08_00230</name>
</gene>
<dbReference type="AlphaFoldDB" id="A0A139N531"/>
<evidence type="ECO:0000256" key="2">
    <source>
        <dbReference type="ARBA" id="ARBA00022475"/>
    </source>
</evidence>
<dbReference type="STRING" id="45634.SCRDD08_00230"/>
<evidence type="ECO:0000256" key="1">
    <source>
        <dbReference type="ARBA" id="ARBA00004651"/>
    </source>
</evidence>
<keyword evidence="2" id="KW-1003">Cell membrane</keyword>
<evidence type="ECO:0000256" key="6">
    <source>
        <dbReference type="SAM" id="Phobius"/>
    </source>
</evidence>
<dbReference type="GO" id="GO:0005886">
    <property type="term" value="C:plasma membrane"/>
    <property type="evidence" value="ECO:0007669"/>
    <property type="project" value="UniProtKB-SubCell"/>
</dbReference>
<feature type="transmembrane region" description="Helical" evidence="6">
    <location>
        <begin position="253"/>
        <end position="275"/>
    </location>
</feature>
<dbReference type="PANTHER" id="PTHR30250">
    <property type="entry name" value="PST FAMILY PREDICTED COLANIC ACID TRANSPORTER"/>
    <property type="match status" value="1"/>
</dbReference>
<name>A0A139N531_STRCR</name>
<dbReference type="PATRIC" id="fig|45634.12.peg.239"/>
<evidence type="ECO:0000256" key="3">
    <source>
        <dbReference type="ARBA" id="ARBA00022692"/>
    </source>
</evidence>
<feature type="transmembrane region" description="Helical" evidence="6">
    <location>
        <begin position="115"/>
        <end position="136"/>
    </location>
</feature>
<keyword evidence="4 6" id="KW-1133">Transmembrane helix</keyword>
<organism evidence="7 8">
    <name type="scientific">Streptococcus cristatus</name>
    <dbReference type="NCBI Taxonomy" id="45634"/>
    <lineage>
        <taxon>Bacteria</taxon>
        <taxon>Bacillati</taxon>
        <taxon>Bacillota</taxon>
        <taxon>Bacilli</taxon>
        <taxon>Lactobacillales</taxon>
        <taxon>Streptococcaceae</taxon>
        <taxon>Streptococcus</taxon>
    </lineage>
</organism>
<dbReference type="InterPro" id="IPR050833">
    <property type="entry name" value="Poly_Biosynth_Transport"/>
</dbReference>
<accession>A0A139N531</accession>
<dbReference type="PANTHER" id="PTHR30250:SF11">
    <property type="entry name" value="O-ANTIGEN TRANSPORTER-RELATED"/>
    <property type="match status" value="1"/>
</dbReference>